<feature type="region of interest" description="Disordered" evidence="5">
    <location>
        <begin position="964"/>
        <end position="999"/>
    </location>
</feature>
<dbReference type="GO" id="GO:0000076">
    <property type="term" value="P:DNA replication checkpoint signaling"/>
    <property type="evidence" value="ECO:0007669"/>
    <property type="project" value="TreeGrafter"/>
</dbReference>
<organism evidence="7">
    <name type="scientific">Phaffia rhodozyma</name>
    <name type="common">Yeast</name>
    <name type="synonym">Xanthophyllomyces dendrorhous</name>
    <dbReference type="NCBI Taxonomy" id="264483"/>
    <lineage>
        <taxon>Eukaryota</taxon>
        <taxon>Fungi</taxon>
        <taxon>Dikarya</taxon>
        <taxon>Basidiomycota</taxon>
        <taxon>Agaricomycotina</taxon>
        <taxon>Tremellomycetes</taxon>
        <taxon>Cystofilobasidiales</taxon>
        <taxon>Mrakiaceae</taxon>
        <taxon>Phaffia</taxon>
    </lineage>
</organism>
<reference evidence="7" key="1">
    <citation type="submission" date="2014-08" db="EMBL/GenBank/DDBJ databases">
        <authorList>
            <person name="Sharma Rahul"/>
            <person name="Thines Marco"/>
        </authorList>
    </citation>
    <scope>NUCLEOTIDE SEQUENCE</scope>
</reference>
<comment type="subcellular location">
    <subcellularLocation>
        <location evidence="1">Nucleus</location>
    </subcellularLocation>
</comment>
<proteinExistence type="predicted"/>
<keyword evidence="2" id="KW-0236">DNA replication inhibitor</keyword>
<evidence type="ECO:0000256" key="3">
    <source>
        <dbReference type="ARBA" id="ARBA00023242"/>
    </source>
</evidence>
<dbReference type="EMBL" id="LN483142">
    <property type="protein sequence ID" value="CED82764.1"/>
    <property type="molecule type" value="Genomic_DNA"/>
</dbReference>
<feature type="compositionally biased region" description="Acidic residues" evidence="5">
    <location>
        <begin position="1087"/>
        <end position="1105"/>
    </location>
</feature>
<feature type="compositionally biased region" description="Acidic residues" evidence="5">
    <location>
        <begin position="634"/>
        <end position="644"/>
    </location>
</feature>
<feature type="region of interest" description="Disordered" evidence="5">
    <location>
        <begin position="1034"/>
        <end position="1182"/>
    </location>
</feature>
<keyword evidence="3" id="KW-0539">Nucleus</keyword>
<name>A0A0F7SQ00_PHARH</name>
<feature type="region of interest" description="Disordered" evidence="5">
    <location>
        <begin position="625"/>
        <end position="645"/>
    </location>
</feature>
<dbReference type="GO" id="GO:0043111">
    <property type="term" value="P:replication fork arrest"/>
    <property type="evidence" value="ECO:0007669"/>
    <property type="project" value="TreeGrafter"/>
</dbReference>
<dbReference type="PANTHER" id="PTHR22940">
    <property type="entry name" value="TIMEOUT/TIMELESS-2"/>
    <property type="match status" value="1"/>
</dbReference>
<evidence type="ECO:0000256" key="5">
    <source>
        <dbReference type="SAM" id="MobiDB-lite"/>
    </source>
</evidence>
<evidence type="ECO:0000256" key="2">
    <source>
        <dbReference type="ARBA" id="ARBA00022880"/>
    </source>
</evidence>
<dbReference type="InterPro" id="IPR006906">
    <property type="entry name" value="Timeless_N"/>
</dbReference>
<feature type="region of interest" description="Disordered" evidence="5">
    <location>
        <begin position="31"/>
        <end position="57"/>
    </location>
</feature>
<dbReference type="GO" id="GO:0006281">
    <property type="term" value="P:DNA repair"/>
    <property type="evidence" value="ECO:0007669"/>
    <property type="project" value="TreeGrafter"/>
</dbReference>
<sequence length="1182" mass="134208">MELDLEDMTMGGYGHKEELERIQLLEARRKNKLKNTQDDEYPEHDHEGGENEEEEDREAVLTPVIQTLLAALGGWEDVDSPTGEITKVYRPGDSILGCLKDLKRIWRHDDEDVERTVARIFAKTGLIRELVTIVEEVSERGDFGRKVGLMAAELIASLTWPIDMAAELKELEDEPDTNTDYSSILKAQIEYKAAILRSGVFMERIMSLVLPYLAKSIDERTERDERIIKLVLSLIRNLLSIKDSVSSTHATADSYEKSTLQSRLIVQLDDSHFLQLFITLASSAATKEFNSFNMLVLDVLHLMFRGVDVSTLVKDQTVAIRDSLSSLLEQESLQSAAASRQSTSRHSRFGSTIAIQSAGLKGQQVVVHKSGAINGNAIALLDKNKKKRRSGRTREQDEAGLRSCLTPEAMTVLQQFSREFLEVAFNIFFASVLKDIRMERQKVTEADNLRTLFLSTFFLDFFLSSRTLDIQAHRKSVGVQPDEDKKPVKTAWDFGYVADFCEIDAVRWVVARMRLVLEDTPPGWVELRAGLNCFTQILLLVDAMSTSREEEPVEAAEILQNQIYYNGDILELSIKLMAGYRLQSRDYLDSVIHFACVLLRMLEKYSKGNAYMFFRKKKAQRAKRKRAAAGKEGEEGEENDDEEEALHPASKFAEHAFQFTEFEMKLANEDVLHTLLTYLQGYSEFKSPEKMKRVVSLLHRLAVKVQAEGIFFKVSVLDLFQQILDNELSLPKDPSSKDLLALIHFILRKFFKRLAEHPFLMVEAFFPKNRTGWKKFSSRPTGDDSTDDDDKPKLKKIKRKADVQIRDKTLTQSQQLGIAVSVLLEEGKISFITWFISVLRDAAAARHEIVMNTDGPTIYGEDMTDDDIRAQAARKEISKEALAKFTPHPLDPDTDDKKTAVSTDPHVRLILTLLDFQHDDEAEDPRWEIPARQHPTELDRQADMVTQFIREPLDFDAEPAVNQLKKKAKRAPRKQRAPVEDEDDLELPRAERKRKEKVAEERIQYKSTQFIEVSYLRDEAFYAAEEALRARKGTAALPEAPIEEPSDFALLSSRVKKRKPSREDGRSSSVNKGKKKPKRATSSSADSGDEDDEDMDDEDQGEDSDASVAKPRRKPKARTKKSSARSKTDEETATAEASPTFRSESEAEKDYQNDSDEEDEGPASSRKVTSKKKVVMDSEEED</sequence>
<dbReference type="GO" id="GO:0003677">
    <property type="term" value="F:DNA binding"/>
    <property type="evidence" value="ECO:0007669"/>
    <property type="project" value="TreeGrafter"/>
</dbReference>
<feature type="compositionally biased region" description="Basic residues" evidence="5">
    <location>
        <begin position="964"/>
        <end position="976"/>
    </location>
</feature>
<dbReference type="GO" id="GO:0031298">
    <property type="term" value="C:replication fork protection complex"/>
    <property type="evidence" value="ECO:0007669"/>
    <property type="project" value="TreeGrafter"/>
</dbReference>
<keyword evidence="4" id="KW-0131">Cell cycle</keyword>
<dbReference type="Pfam" id="PF04821">
    <property type="entry name" value="TIMELESS"/>
    <property type="match status" value="1"/>
</dbReference>
<evidence type="ECO:0000259" key="6">
    <source>
        <dbReference type="Pfam" id="PF04821"/>
    </source>
</evidence>
<evidence type="ECO:0000256" key="1">
    <source>
        <dbReference type="ARBA" id="ARBA00004123"/>
    </source>
</evidence>
<dbReference type="AlphaFoldDB" id="A0A0F7SQ00"/>
<protein>
    <submittedName>
        <fullName evidence="7">Timeless-domain-containing protein</fullName>
    </submittedName>
</protein>
<evidence type="ECO:0000256" key="4">
    <source>
        <dbReference type="ARBA" id="ARBA00023306"/>
    </source>
</evidence>
<feature type="domain" description="Timeless N-terminal" evidence="6">
    <location>
        <begin position="88"/>
        <end position="354"/>
    </location>
</feature>
<evidence type="ECO:0000313" key="7">
    <source>
        <dbReference type="EMBL" id="CED82764.1"/>
    </source>
</evidence>
<dbReference type="InterPro" id="IPR044998">
    <property type="entry name" value="Timeless"/>
</dbReference>
<accession>A0A0F7SQ00</accession>
<feature type="compositionally biased region" description="Basic and acidic residues" evidence="5">
    <location>
        <begin position="1143"/>
        <end position="1152"/>
    </location>
</feature>
<dbReference type="PANTHER" id="PTHR22940:SF4">
    <property type="entry name" value="PROTEIN TIMELESS HOMOLOG"/>
    <property type="match status" value="1"/>
</dbReference>
<feature type="compositionally biased region" description="Basic residues" evidence="5">
    <location>
        <begin position="1110"/>
        <end position="1124"/>
    </location>
</feature>